<accession>Q53N32</accession>
<proteinExistence type="predicted"/>
<reference evidence="2" key="3">
    <citation type="submission" date="2006-11" db="EMBL/GenBank/DDBJ databases">
        <title>.</title>
        <authorList>
            <person name="Buell C."/>
            <person name="Yuan Q."/>
            <person name="Ouyang S."/>
            <person name="Liu J."/>
            <person name="Wang A."/>
            <person name="Maiti R."/>
            <person name="Lin H."/>
            <person name="Zhu W."/>
            <person name="Hamilton J."/>
            <person name="Jones K."/>
            <person name="Tallon L."/>
            <person name="Feldblyum T."/>
            <person name="Tsitrin T."/>
            <person name="Bera J."/>
            <person name="Kim M."/>
            <person name="Jin S."/>
            <person name="Fadrosh D."/>
            <person name="Vuong H."/>
            <person name="Overton II L."/>
            <person name="Reardon M."/>
            <person name="Weaver B."/>
            <person name="Johri S."/>
            <person name="Lewis M."/>
            <person name="Utterback T."/>
            <person name="Van Aken S."/>
            <person name="Wortman J."/>
            <person name="Haas B."/>
            <person name="Koo H."/>
            <person name="Zismann V."/>
            <person name="Hsiao J."/>
            <person name="Iobst S."/>
            <person name="de Vazeilles A."/>
            <person name="White O."/>
            <person name="Salzberg S."/>
            <person name="Fraser C."/>
        </authorList>
    </citation>
    <scope>NUCLEOTIDE SEQUENCE</scope>
</reference>
<evidence type="ECO:0000313" key="2">
    <source>
        <dbReference type="EMBL" id="AAX96448.1"/>
    </source>
</evidence>
<reference evidence="4" key="4">
    <citation type="journal article" date="2008" name="Nucleic Acids Res.">
        <title>The rice annotation project database (RAP-DB): 2008 update.</title>
        <authorList>
            <consortium name="The rice annotation project (RAP)"/>
        </authorList>
    </citation>
    <scope>GENOME REANNOTATION</scope>
    <source>
        <strain evidence="4">cv. Nipponbare</strain>
    </source>
</reference>
<reference evidence="4" key="1">
    <citation type="journal article" date="2005" name="Nature">
        <title>The map-based sequence of the rice genome.</title>
        <authorList>
            <consortium name="International rice genome sequencing project (IRGSP)"/>
            <person name="Matsumoto T."/>
            <person name="Wu J."/>
            <person name="Kanamori H."/>
            <person name="Katayose Y."/>
            <person name="Fujisawa M."/>
            <person name="Namiki N."/>
            <person name="Mizuno H."/>
            <person name="Yamamoto K."/>
            <person name="Antonio B.A."/>
            <person name="Baba T."/>
            <person name="Sakata K."/>
            <person name="Nagamura Y."/>
            <person name="Aoki H."/>
            <person name="Arikawa K."/>
            <person name="Arita K."/>
            <person name="Bito T."/>
            <person name="Chiden Y."/>
            <person name="Fujitsuka N."/>
            <person name="Fukunaka R."/>
            <person name="Hamada M."/>
            <person name="Harada C."/>
            <person name="Hayashi A."/>
            <person name="Hijishita S."/>
            <person name="Honda M."/>
            <person name="Hosokawa S."/>
            <person name="Ichikawa Y."/>
            <person name="Idonuma A."/>
            <person name="Iijima M."/>
            <person name="Ikeda M."/>
            <person name="Ikeno M."/>
            <person name="Ito K."/>
            <person name="Ito S."/>
            <person name="Ito T."/>
            <person name="Ito Y."/>
            <person name="Ito Y."/>
            <person name="Iwabuchi A."/>
            <person name="Kamiya K."/>
            <person name="Karasawa W."/>
            <person name="Kurita K."/>
            <person name="Katagiri S."/>
            <person name="Kikuta A."/>
            <person name="Kobayashi H."/>
            <person name="Kobayashi N."/>
            <person name="Machita K."/>
            <person name="Maehara T."/>
            <person name="Masukawa M."/>
            <person name="Mizubayashi T."/>
            <person name="Mukai Y."/>
            <person name="Nagasaki H."/>
            <person name="Nagata Y."/>
            <person name="Naito S."/>
            <person name="Nakashima M."/>
            <person name="Nakama Y."/>
            <person name="Nakamichi Y."/>
            <person name="Nakamura M."/>
            <person name="Meguro A."/>
            <person name="Negishi M."/>
            <person name="Ohta I."/>
            <person name="Ohta T."/>
            <person name="Okamoto M."/>
            <person name="Ono N."/>
            <person name="Saji S."/>
            <person name="Sakaguchi M."/>
            <person name="Sakai K."/>
            <person name="Shibata M."/>
            <person name="Shimokawa T."/>
            <person name="Song J."/>
            <person name="Takazaki Y."/>
            <person name="Terasawa K."/>
            <person name="Tsugane M."/>
            <person name="Tsuji K."/>
            <person name="Ueda S."/>
            <person name="Waki K."/>
            <person name="Yamagata H."/>
            <person name="Yamamoto M."/>
            <person name="Yamamoto S."/>
            <person name="Yamane H."/>
            <person name="Yoshiki S."/>
            <person name="Yoshihara R."/>
            <person name="Yukawa K."/>
            <person name="Zhong H."/>
            <person name="Yano M."/>
            <person name="Yuan Q."/>
            <person name="Ouyang S."/>
            <person name="Liu J."/>
            <person name="Jones K.M."/>
            <person name="Gansberger K."/>
            <person name="Moffat K."/>
            <person name="Hill J."/>
            <person name="Bera J."/>
            <person name="Fadrosh D."/>
            <person name="Jin S."/>
            <person name="Johri S."/>
            <person name="Kim M."/>
            <person name="Overton L."/>
            <person name="Reardon M."/>
            <person name="Tsitrin T."/>
            <person name="Vuong H."/>
            <person name="Weaver B."/>
            <person name="Ciecko A."/>
            <person name="Tallon L."/>
            <person name="Jackson J."/>
            <person name="Pai G."/>
            <person name="Aken S.V."/>
            <person name="Utterback T."/>
            <person name="Reidmuller S."/>
            <person name="Feldblyum T."/>
            <person name="Hsiao J."/>
            <person name="Zismann V."/>
            <person name="Iobst S."/>
            <person name="de Vazeille A.R."/>
            <person name="Buell C.R."/>
            <person name="Ying K."/>
            <person name="Li Y."/>
            <person name="Lu T."/>
            <person name="Huang Y."/>
            <person name="Zhao Q."/>
            <person name="Feng Q."/>
            <person name="Zhang L."/>
            <person name="Zhu J."/>
            <person name="Weng Q."/>
            <person name="Mu J."/>
            <person name="Lu Y."/>
            <person name="Fan D."/>
            <person name="Liu Y."/>
            <person name="Guan J."/>
            <person name="Zhang Y."/>
            <person name="Yu S."/>
            <person name="Liu X."/>
            <person name="Zhang Y."/>
            <person name="Hong G."/>
            <person name="Han B."/>
            <person name="Choisne N."/>
            <person name="Demange N."/>
            <person name="Orjeda G."/>
            <person name="Samain S."/>
            <person name="Cattolico L."/>
            <person name="Pelletier E."/>
            <person name="Couloux A."/>
            <person name="Segurens B."/>
            <person name="Wincker P."/>
            <person name="D'Hont A."/>
            <person name="Scarpelli C."/>
            <person name="Weissenbach J."/>
            <person name="Salanoubat M."/>
            <person name="Quetier F."/>
            <person name="Yu Y."/>
            <person name="Kim H.R."/>
            <person name="Rambo T."/>
            <person name="Currie J."/>
            <person name="Collura K."/>
            <person name="Luo M."/>
            <person name="Yang T."/>
            <person name="Ammiraju J.S.S."/>
            <person name="Engler F."/>
            <person name="Soderlund C."/>
            <person name="Wing R.A."/>
            <person name="Palmer L.E."/>
            <person name="de la Bastide M."/>
            <person name="Spiegel L."/>
            <person name="Nascimento L."/>
            <person name="Zutavern T."/>
            <person name="O'Shaughnessy A."/>
            <person name="Dike S."/>
            <person name="Dedhia N."/>
            <person name="Preston R."/>
            <person name="Balija V."/>
            <person name="McCombie W.R."/>
            <person name="Chow T."/>
            <person name="Chen H."/>
            <person name="Chung M."/>
            <person name="Chen C."/>
            <person name="Shaw J."/>
            <person name="Wu H."/>
            <person name="Hsiao K."/>
            <person name="Chao Y."/>
            <person name="Chu M."/>
            <person name="Cheng C."/>
            <person name="Hour A."/>
            <person name="Lee P."/>
            <person name="Lin S."/>
            <person name="Lin Y."/>
            <person name="Liou J."/>
            <person name="Liu S."/>
            <person name="Hsing Y."/>
            <person name="Raghuvanshi S."/>
            <person name="Mohanty A."/>
            <person name="Bharti A.K."/>
            <person name="Gaur A."/>
            <person name="Gupta V."/>
            <person name="Kumar D."/>
            <person name="Ravi V."/>
            <person name="Vij S."/>
            <person name="Kapur A."/>
            <person name="Khurana P."/>
            <person name="Khurana P."/>
            <person name="Khurana J.P."/>
            <person name="Tyagi A.K."/>
            <person name="Gaikwad K."/>
            <person name="Singh A."/>
            <person name="Dalal V."/>
            <person name="Srivastava S."/>
            <person name="Dixit A."/>
            <person name="Pal A.K."/>
            <person name="Ghazi I.A."/>
            <person name="Yadav M."/>
            <person name="Pandit A."/>
            <person name="Bhargava A."/>
            <person name="Sureshbabu K."/>
            <person name="Batra K."/>
            <person name="Sharma T.R."/>
            <person name="Mohapatra T."/>
            <person name="Singh N.K."/>
            <person name="Messing J."/>
            <person name="Nelson A.B."/>
            <person name="Fuks G."/>
            <person name="Kavchok S."/>
            <person name="Keizer G."/>
            <person name="Linton E."/>
            <person name="Llaca V."/>
            <person name="Song R."/>
            <person name="Tanyolac B."/>
            <person name="Young S."/>
            <person name="Ho-Il K."/>
            <person name="Hahn J.H."/>
            <person name="Sangsakoo G."/>
            <person name="Vanavichit A."/>
            <person name="de Mattos Luiz.A.T."/>
            <person name="Zimmer P.D."/>
            <person name="Malone G."/>
            <person name="Dellagostin O."/>
            <person name="de Oliveira A.C."/>
            <person name="Bevan M."/>
            <person name="Bancroft I."/>
            <person name="Minx P."/>
            <person name="Cordum H."/>
            <person name="Wilson R."/>
            <person name="Cheng Z."/>
            <person name="Jin W."/>
            <person name="Jiang J."/>
            <person name="Leong S.A."/>
            <person name="Iwama H."/>
            <person name="Gojobori T."/>
            <person name="Itoh T."/>
            <person name="Niimura Y."/>
            <person name="Fujii Y."/>
            <person name="Habara T."/>
            <person name="Sakai H."/>
            <person name="Sato Y."/>
            <person name="Wilson G."/>
            <person name="Kumar K."/>
            <person name="McCouch S."/>
            <person name="Juretic N."/>
            <person name="Hoen D."/>
            <person name="Wright S."/>
            <person name="Bruskiewich R."/>
            <person name="Bureau T."/>
            <person name="Miyao A."/>
            <person name="Hirochika H."/>
            <person name="Nishikawa T."/>
            <person name="Kadowaki K."/>
            <person name="Sugiura M."/>
            <person name="Burr B."/>
            <person name="Sasaki T."/>
        </authorList>
    </citation>
    <scope>NUCLEOTIDE SEQUENCE [LARGE SCALE GENOMIC DNA]</scope>
    <source>
        <strain evidence="4">cv. Nipponbare</strain>
    </source>
</reference>
<gene>
    <name evidence="3" type="ordered locus">LOC_Os11g16860</name>
    <name evidence="2" type="ordered locus">LOC_Os11g16880</name>
</gene>
<dbReference type="EMBL" id="AC135498">
    <property type="protein sequence ID" value="AAX96448.1"/>
    <property type="molecule type" value="Genomic_DNA"/>
</dbReference>
<dbReference type="Proteomes" id="UP000000763">
    <property type="component" value="Chromosome 11"/>
</dbReference>
<feature type="region of interest" description="Disordered" evidence="1">
    <location>
        <begin position="1"/>
        <end position="36"/>
    </location>
</feature>
<dbReference type="AlphaFoldDB" id="Q53N32"/>
<sequence>MARDGAVRLRQRCKTAAGGEGDGAKGDAKAAALSGG</sequence>
<dbReference type="EMBL" id="AC135498">
    <property type="protein sequence ID" value="AAX96456.1"/>
    <property type="molecule type" value="Genomic_DNA"/>
</dbReference>
<reference evidence="2" key="2">
    <citation type="submission" date="2005-04" db="EMBL/GenBank/DDBJ databases">
        <authorList>
            <person name="Buell R."/>
        </authorList>
    </citation>
    <scope>NUCLEOTIDE SEQUENCE</scope>
</reference>
<organism evidence="2 4">
    <name type="scientific">Oryza sativa subsp. japonica</name>
    <name type="common">Rice</name>
    <dbReference type="NCBI Taxonomy" id="39947"/>
    <lineage>
        <taxon>Eukaryota</taxon>
        <taxon>Viridiplantae</taxon>
        <taxon>Streptophyta</taxon>
        <taxon>Embryophyta</taxon>
        <taxon>Tracheophyta</taxon>
        <taxon>Spermatophyta</taxon>
        <taxon>Magnoliopsida</taxon>
        <taxon>Liliopsida</taxon>
        <taxon>Poales</taxon>
        <taxon>Poaceae</taxon>
        <taxon>BOP clade</taxon>
        <taxon>Oryzoideae</taxon>
        <taxon>Oryzeae</taxon>
        <taxon>Oryzinae</taxon>
        <taxon>Oryza</taxon>
        <taxon>Oryza sativa</taxon>
    </lineage>
</organism>
<protein>
    <submittedName>
        <fullName evidence="2">Uncharacterized protein</fullName>
    </submittedName>
</protein>
<evidence type="ECO:0000313" key="3">
    <source>
        <dbReference type="EMBL" id="AAX96456.1"/>
    </source>
</evidence>
<evidence type="ECO:0000256" key="1">
    <source>
        <dbReference type="SAM" id="MobiDB-lite"/>
    </source>
</evidence>
<evidence type="ECO:0000313" key="4">
    <source>
        <dbReference type="Proteomes" id="UP000000763"/>
    </source>
</evidence>
<name>Q53N32_ORYSJ</name>